<evidence type="ECO:0000313" key="3">
    <source>
        <dbReference type="Proteomes" id="UP001596317"/>
    </source>
</evidence>
<dbReference type="EMBL" id="JBHSWB010000001">
    <property type="protein sequence ID" value="MFC6659611.1"/>
    <property type="molecule type" value="Genomic_DNA"/>
</dbReference>
<reference evidence="3" key="1">
    <citation type="journal article" date="2019" name="Int. J. Syst. Evol. Microbiol.">
        <title>The Global Catalogue of Microorganisms (GCM) 10K type strain sequencing project: providing services to taxonomists for standard genome sequencing and annotation.</title>
        <authorList>
            <consortium name="The Broad Institute Genomics Platform"/>
            <consortium name="The Broad Institute Genome Sequencing Center for Infectious Disease"/>
            <person name="Wu L."/>
            <person name="Ma J."/>
        </authorList>
    </citation>
    <scope>NUCLEOTIDE SEQUENCE [LARGE SCALE GENOMIC DNA]</scope>
    <source>
        <strain evidence="3">CCUG 63830</strain>
    </source>
</reference>
<dbReference type="RefSeq" id="WP_380054252.1">
    <property type="nucleotide sequence ID" value="NZ_JBHSWB010000001.1"/>
</dbReference>
<protein>
    <submittedName>
        <fullName evidence="2">Uncharacterized protein</fullName>
    </submittedName>
</protein>
<name>A0ABW1ZFJ0_9DEIO</name>
<gene>
    <name evidence="2" type="ORF">ACFP90_03930</name>
</gene>
<proteinExistence type="predicted"/>
<dbReference type="Proteomes" id="UP001596317">
    <property type="component" value="Unassembled WGS sequence"/>
</dbReference>
<comment type="caution">
    <text evidence="2">The sequence shown here is derived from an EMBL/GenBank/DDBJ whole genome shotgun (WGS) entry which is preliminary data.</text>
</comment>
<sequence>MLARARHEVQALIYTGRAASGRGDLLGSALRAAGWHAVGVTAVPSVAHLLASLVLQLREHLPAALQAEADALLSSGAGPERDLVALCQLLLRLGQPVAFVLRGAESLTEDTARALGFMLNWPAPLLLALITTPQGERRVRAHLGSAAAPGRLITAEHPPLSPAAVAALLPPNAPRPPWRCCGSPKAGGPLPARWPPPPTWGCAAAWTRPCAPCCSPSCAPPCPTPTGWPHWRPSRRRLPRRRP</sequence>
<organism evidence="2 3">
    <name type="scientific">Deinococcus multiflagellatus</name>
    <dbReference type="NCBI Taxonomy" id="1656887"/>
    <lineage>
        <taxon>Bacteria</taxon>
        <taxon>Thermotogati</taxon>
        <taxon>Deinococcota</taxon>
        <taxon>Deinococci</taxon>
        <taxon>Deinococcales</taxon>
        <taxon>Deinococcaceae</taxon>
        <taxon>Deinococcus</taxon>
    </lineage>
</organism>
<feature type="region of interest" description="Disordered" evidence="1">
    <location>
        <begin position="220"/>
        <end position="243"/>
    </location>
</feature>
<accession>A0ABW1ZFJ0</accession>
<evidence type="ECO:0000313" key="2">
    <source>
        <dbReference type="EMBL" id="MFC6659611.1"/>
    </source>
</evidence>
<feature type="compositionally biased region" description="Basic residues" evidence="1">
    <location>
        <begin position="232"/>
        <end position="243"/>
    </location>
</feature>
<keyword evidence="3" id="KW-1185">Reference proteome</keyword>
<evidence type="ECO:0000256" key="1">
    <source>
        <dbReference type="SAM" id="MobiDB-lite"/>
    </source>
</evidence>